<gene>
    <name evidence="2" type="ORF">J2S04_001404</name>
</gene>
<accession>A0ABT9LW21</accession>
<keyword evidence="1" id="KW-0175">Coiled coil</keyword>
<dbReference type="Gene3D" id="6.10.140.1110">
    <property type="match status" value="1"/>
</dbReference>
<organism evidence="2 3">
    <name type="scientific">Alicyclobacillus tolerans</name>
    <dbReference type="NCBI Taxonomy" id="90970"/>
    <lineage>
        <taxon>Bacteria</taxon>
        <taxon>Bacillati</taxon>
        <taxon>Bacillota</taxon>
        <taxon>Bacilli</taxon>
        <taxon>Bacillales</taxon>
        <taxon>Alicyclobacillaceae</taxon>
        <taxon>Alicyclobacillus</taxon>
    </lineage>
</organism>
<sequence>MQIRQPVAVKFILTEMAKQQIIQEHRKQIEQLGHELEQIEEQGKQAIEQAMSQGGEIAKQVREQVETEKNNRLMQREQLLQQMQQIQQLELGTEIQNMNVETVVDVRVGDDWSKILMGSEIVVKDGVVIDIRRGGQSFQE</sequence>
<evidence type="ECO:0000256" key="1">
    <source>
        <dbReference type="SAM" id="Coils"/>
    </source>
</evidence>
<reference evidence="2 3" key="1">
    <citation type="submission" date="2023-07" db="EMBL/GenBank/DDBJ databases">
        <title>Genomic Encyclopedia of Type Strains, Phase IV (KMG-IV): sequencing the most valuable type-strain genomes for metagenomic binning, comparative biology and taxonomic classification.</title>
        <authorList>
            <person name="Goeker M."/>
        </authorList>
    </citation>
    <scope>NUCLEOTIDE SEQUENCE [LARGE SCALE GENOMIC DNA]</scope>
    <source>
        <strain evidence="2 3">DSM 25924</strain>
    </source>
</reference>
<dbReference type="EMBL" id="JAURUO010000006">
    <property type="protein sequence ID" value="MDP9728467.1"/>
    <property type="molecule type" value="Genomic_DNA"/>
</dbReference>
<comment type="caution">
    <text evidence="2">The sequence shown here is derived from an EMBL/GenBank/DDBJ whole genome shotgun (WGS) entry which is preliminary data.</text>
</comment>
<evidence type="ECO:0000313" key="2">
    <source>
        <dbReference type="EMBL" id="MDP9728467.1"/>
    </source>
</evidence>
<dbReference type="RefSeq" id="WP_306954067.1">
    <property type="nucleotide sequence ID" value="NZ_JAURUO010000006.1"/>
</dbReference>
<dbReference type="Proteomes" id="UP001229209">
    <property type="component" value="Unassembled WGS sequence"/>
</dbReference>
<name>A0ABT9LW21_9BACL</name>
<keyword evidence="3" id="KW-1185">Reference proteome</keyword>
<dbReference type="Pfam" id="PF11068">
    <property type="entry name" value="YlqD"/>
    <property type="match status" value="1"/>
</dbReference>
<proteinExistence type="predicted"/>
<dbReference type="InterPro" id="IPR021297">
    <property type="entry name" value="YlqD"/>
</dbReference>
<evidence type="ECO:0000313" key="3">
    <source>
        <dbReference type="Proteomes" id="UP001229209"/>
    </source>
</evidence>
<feature type="coiled-coil region" evidence="1">
    <location>
        <begin position="22"/>
        <end position="49"/>
    </location>
</feature>
<protein>
    <submittedName>
        <fullName evidence="2">F0F1-type ATP synthase membrane subunit b/b</fullName>
    </submittedName>
</protein>